<accession>A0ABU6QNK4</accession>
<comment type="caution">
    <text evidence="2">The sequence shown here is derived from an EMBL/GenBank/DDBJ whole genome shotgun (WGS) entry which is preliminary data.</text>
</comment>
<reference evidence="2 3" key="1">
    <citation type="journal article" date="2023" name="Plants (Basel)">
        <title>Bridging the Gap: Combining Genomics and Transcriptomics Approaches to Understand Stylosanthes scabra, an Orphan Legume from the Brazilian Caatinga.</title>
        <authorList>
            <person name="Ferreira-Neto J.R.C."/>
            <person name="da Silva M.D."/>
            <person name="Binneck E."/>
            <person name="de Melo N.F."/>
            <person name="da Silva R.H."/>
            <person name="de Melo A.L.T.M."/>
            <person name="Pandolfi V."/>
            <person name="Bustamante F.O."/>
            <person name="Brasileiro-Vidal A.C."/>
            <person name="Benko-Iseppon A.M."/>
        </authorList>
    </citation>
    <scope>NUCLEOTIDE SEQUENCE [LARGE SCALE GENOMIC DNA]</scope>
    <source>
        <tissue evidence="2">Leaves</tissue>
    </source>
</reference>
<protein>
    <submittedName>
        <fullName evidence="2">Uncharacterized protein</fullName>
    </submittedName>
</protein>
<feature type="region of interest" description="Disordered" evidence="1">
    <location>
        <begin position="145"/>
        <end position="180"/>
    </location>
</feature>
<gene>
    <name evidence="2" type="ORF">PIB30_068554</name>
</gene>
<name>A0ABU6QNK4_9FABA</name>
<evidence type="ECO:0000313" key="3">
    <source>
        <dbReference type="Proteomes" id="UP001341840"/>
    </source>
</evidence>
<organism evidence="2 3">
    <name type="scientific">Stylosanthes scabra</name>
    <dbReference type="NCBI Taxonomy" id="79078"/>
    <lineage>
        <taxon>Eukaryota</taxon>
        <taxon>Viridiplantae</taxon>
        <taxon>Streptophyta</taxon>
        <taxon>Embryophyta</taxon>
        <taxon>Tracheophyta</taxon>
        <taxon>Spermatophyta</taxon>
        <taxon>Magnoliopsida</taxon>
        <taxon>eudicotyledons</taxon>
        <taxon>Gunneridae</taxon>
        <taxon>Pentapetalae</taxon>
        <taxon>rosids</taxon>
        <taxon>fabids</taxon>
        <taxon>Fabales</taxon>
        <taxon>Fabaceae</taxon>
        <taxon>Papilionoideae</taxon>
        <taxon>50 kb inversion clade</taxon>
        <taxon>dalbergioids sensu lato</taxon>
        <taxon>Dalbergieae</taxon>
        <taxon>Pterocarpus clade</taxon>
        <taxon>Stylosanthes</taxon>
    </lineage>
</organism>
<feature type="compositionally biased region" description="Polar residues" evidence="1">
    <location>
        <begin position="145"/>
        <end position="155"/>
    </location>
</feature>
<keyword evidence="3" id="KW-1185">Reference proteome</keyword>
<evidence type="ECO:0000256" key="1">
    <source>
        <dbReference type="SAM" id="MobiDB-lite"/>
    </source>
</evidence>
<dbReference type="Proteomes" id="UP001341840">
    <property type="component" value="Unassembled WGS sequence"/>
</dbReference>
<evidence type="ECO:0000313" key="2">
    <source>
        <dbReference type="EMBL" id="MED6113186.1"/>
    </source>
</evidence>
<proteinExistence type="predicted"/>
<dbReference type="EMBL" id="JASCZI010000737">
    <property type="protein sequence ID" value="MED6113186.1"/>
    <property type="molecule type" value="Genomic_DNA"/>
</dbReference>
<sequence length="180" mass="20435">MLEYAKCKFIIPSDDPSQAQIFVATRTNKKGEIPDLGTQEKIEHLDGLKGARYSDEEAFEAIFGKERHGRVPCYGRSITKSSLKREKQIQQIQQRHKEEVATMERKQENLTCEVRGLRSLVKVLLQQANPDMSEEQLQLMIEAAQQSAPDENSVPNFVRKNIPPSSGSNHIPKDVDEDMV</sequence>